<dbReference type="AlphaFoldDB" id="A0AAN9LD89"/>
<reference evidence="2 3" key="1">
    <citation type="submission" date="2024-01" db="EMBL/GenBank/DDBJ databases">
        <title>The genomes of 5 underutilized Papilionoideae crops provide insights into root nodulation and disease resistanc.</title>
        <authorList>
            <person name="Jiang F."/>
        </authorList>
    </citation>
    <scope>NUCLEOTIDE SEQUENCE [LARGE SCALE GENOMIC DNA]</scope>
    <source>
        <strain evidence="2">JINMINGXINNONG_FW02</strain>
        <tissue evidence="2">Leaves</tissue>
    </source>
</reference>
<proteinExistence type="predicted"/>
<feature type="compositionally biased region" description="Basic and acidic residues" evidence="1">
    <location>
        <begin position="65"/>
        <end position="83"/>
    </location>
</feature>
<name>A0AAN9LD89_PHACN</name>
<dbReference type="EMBL" id="JAYMYR010000011">
    <property type="protein sequence ID" value="KAK7333676.1"/>
    <property type="molecule type" value="Genomic_DNA"/>
</dbReference>
<evidence type="ECO:0000256" key="1">
    <source>
        <dbReference type="SAM" id="MobiDB-lite"/>
    </source>
</evidence>
<accession>A0AAN9LD89</accession>
<protein>
    <submittedName>
        <fullName evidence="2">Uncharacterized protein</fullName>
    </submittedName>
</protein>
<gene>
    <name evidence="2" type="ORF">VNO80_30453</name>
</gene>
<sequence length="122" mass="13815">MHPITDPILRFWLSHTPNTISRSSGGIVVVGWHCSGGVLLSGRSVEQRRRQLRECWRASSATEFDSERRQRRREVPTDSDDSHPQQPDHPALDICRRITQTLQPLLNDGDVVEAVVCGKGYK</sequence>
<comment type="caution">
    <text evidence="2">The sequence shown here is derived from an EMBL/GenBank/DDBJ whole genome shotgun (WGS) entry which is preliminary data.</text>
</comment>
<dbReference type="Proteomes" id="UP001374584">
    <property type="component" value="Unassembled WGS sequence"/>
</dbReference>
<organism evidence="2 3">
    <name type="scientific">Phaseolus coccineus</name>
    <name type="common">Scarlet runner bean</name>
    <name type="synonym">Phaseolus multiflorus</name>
    <dbReference type="NCBI Taxonomy" id="3886"/>
    <lineage>
        <taxon>Eukaryota</taxon>
        <taxon>Viridiplantae</taxon>
        <taxon>Streptophyta</taxon>
        <taxon>Embryophyta</taxon>
        <taxon>Tracheophyta</taxon>
        <taxon>Spermatophyta</taxon>
        <taxon>Magnoliopsida</taxon>
        <taxon>eudicotyledons</taxon>
        <taxon>Gunneridae</taxon>
        <taxon>Pentapetalae</taxon>
        <taxon>rosids</taxon>
        <taxon>fabids</taxon>
        <taxon>Fabales</taxon>
        <taxon>Fabaceae</taxon>
        <taxon>Papilionoideae</taxon>
        <taxon>50 kb inversion clade</taxon>
        <taxon>NPAAA clade</taxon>
        <taxon>indigoferoid/millettioid clade</taxon>
        <taxon>Phaseoleae</taxon>
        <taxon>Phaseolus</taxon>
    </lineage>
</organism>
<feature type="region of interest" description="Disordered" evidence="1">
    <location>
        <begin position="59"/>
        <end position="92"/>
    </location>
</feature>
<evidence type="ECO:0000313" key="2">
    <source>
        <dbReference type="EMBL" id="KAK7333676.1"/>
    </source>
</evidence>
<keyword evidence="3" id="KW-1185">Reference proteome</keyword>
<evidence type="ECO:0000313" key="3">
    <source>
        <dbReference type="Proteomes" id="UP001374584"/>
    </source>
</evidence>